<protein>
    <recommendedName>
        <fullName evidence="3">4-oxalocrotonate tautomerase domain-containing protein</fullName>
    </recommendedName>
</protein>
<dbReference type="STRING" id="207954.MED92_09171"/>
<dbReference type="Proteomes" id="UP000243469">
    <property type="component" value="Unassembled WGS sequence"/>
</dbReference>
<evidence type="ECO:0008006" key="3">
    <source>
        <dbReference type="Google" id="ProtNLM"/>
    </source>
</evidence>
<organism evidence="1 2">
    <name type="scientific">Neptuniibacter caesariensis</name>
    <dbReference type="NCBI Taxonomy" id="207954"/>
    <lineage>
        <taxon>Bacteria</taxon>
        <taxon>Pseudomonadati</taxon>
        <taxon>Pseudomonadota</taxon>
        <taxon>Gammaproteobacteria</taxon>
        <taxon>Oceanospirillales</taxon>
        <taxon>Oceanospirillaceae</taxon>
        <taxon>Neptuniibacter</taxon>
    </lineage>
</organism>
<reference evidence="1 2" key="1">
    <citation type="submission" date="2017-10" db="EMBL/GenBank/DDBJ databases">
        <title>Novel microbial diversity and functional potential in the marine mammal oral microbiome.</title>
        <authorList>
            <person name="Dudek N.K."/>
            <person name="Sun C.L."/>
            <person name="Burstein D."/>
            <person name="Kantor R.S."/>
            <person name="Aliaga Goltsman D.S."/>
            <person name="Bik E.M."/>
            <person name="Thomas B.C."/>
            <person name="Banfield J.F."/>
            <person name="Relman D.A."/>
        </authorList>
    </citation>
    <scope>NUCLEOTIDE SEQUENCE [LARGE SCALE GENOMIC DNA]</scope>
    <source>
        <strain evidence="1">DOLJORAL78_47_21</strain>
    </source>
</reference>
<accession>A0A2G6JPK6</accession>
<proteinExistence type="predicted"/>
<evidence type="ECO:0000313" key="2">
    <source>
        <dbReference type="Proteomes" id="UP000243469"/>
    </source>
</evidence>
<gene>
    <name evidence="1" type="ORF">CSA60_00715</name>
</gene>
<name>A0A2G6JPK6_NEPCE</name>
<dbReference type="AlphaFoldDB" id="A0A2G6JPK6"/>
<comment type="caution">
    <text evidence="1">The sequence shown here is derived from an EMBL/GenBank/DDBJ whole genome shotgun (WGS) entry which is preliminary data.</text>
</comment>
<evidence type="ECO:0000313" key="1">
    <source>
        <dbReference type="EMBL" id="PIE25365.1"/>
    </source>
</evidence>
<sequence length="128" mass="14251">MPLICIKSLPFESEVDMPGMIKSITDDFAHGTEIGIEHITVTWEFIPSRQYAVAGLMPATQPQNGSHPIIVDLYAPSFHNSVSVESMLECVAFSVSKRSGVSYSNVFIRYCKIHSGTVFDQGNILRWK</sequence>
<dbReference type="EMBL" id="PDSH01000006">
    <property type="protein sequence ID" value="PIE25365.1"/>
    <property type="molecule type" value="Genomic_DNA"/>
</dbReference>